<accession>A0A1V3WPT5</accession>
<protein>
    <submittedName>
        <fullName evidence="1">Uncharacterized protein</fullName>
    </submittedName>
</protein>
<dbReference type="EMBL" id="MVBN01000008">
    <property type="protein sequence ID" value="OOK68436.1"/>
    <property type="molecule type" value="Genomic_DNA"/>
</dbReference>
<evidence type="ECO:0000313" key="1">
    <source>
        <dbReference type="EMBL" id="OOK68436.1"/>
    </source>
</evidence>
<dbReference type="Proteomes" id="UP000188532">
    <property type="component" value="Unassembled WGS sequence"/>
</dbReference>
<dbReference type="AlphaFoldDB" id="A0A1V3WPT5"/>
<comment type="caution">
    <text evidence="1">The sequence shown here is derived from an EMBL/GenBank/DDBJ whole genome shotgun (WGS) entry which is preliminary data.</text>
</comment>
<evidence type="ECO:0000313" key="2">
    <source>
        <dbReference type="Proteomes" id="UP000188532"/>
    </source>
</evidence>
<sequence length="42" mass="4424">MIFMNVRFCRLGIAVAGNNTSVALLPIPTFDDAAGPGGWTTK</sequence>
<proteinExistence type="predicted"/>
<reference evidence="1 2" key="1">
    <citation type="submission" date="2017-02" db="EMBL/GenBank/DDBJ databases">
        <title>Complete genome sequences of Mycobacterium kansasii strains isolated from rhesus macaques.</title>
        <authorList>
            <person name="Panda A."/>
            <person name="Nagaraj S."/>
            <person name="Zhao X."/>
            <person name="Tettelin H."/>
            <person name="Detolla L.J."/>
        </authorList>
    </citation>
    <scope>NUCLEOTIDE SEQUENCE [LARGE SCALE GENOMIC DNA]</scope>
    <source>
        <strain evidence="1 2">11-3469</strain>
    </source>
</reference>
<name>A0A1V3WPT5_MYCKA</name>
<gene>
    <name evidence="1" type="ORF">BZL29_6536</name>
</gene>
<organism evidence="1 2">
    <name type="scientific">Mycobacterium kansasii</name>
    <dbReference type="NCBI Taxonomy" id="1768"/>
    <lineage>
        <taxon>Bacteria</taxon>
        <taxon>Bacillati</taxon>
        <taxon>Actinomycetota</taxon>
        <taxon>Actinomycetes</taxon>
        <taxon>Mycobacteriales</taxon>
        <taxon>Mycobacteriaceae</taxon>
        <taxon>Mycobacterium</taxon>
    </lineage>
</organism>